<dbReference type="OrthoDB" id="9884253at2"/>
<protein>
    <submittedName>
        <fullName evidence="1">Uncharacterized protein</fullName>
    </submittedName>
</protein>
<dbReference type="STRING" id="1940790.L21SP3_00538"/>
<dbReference type="KEGG" id="pbu:L21SP3_00538"/>
<reference evidence="2" key="1">
    <citation type="submission" date="2017-02" db="EMBL/GenBank/DDBJ databases">
        <title>Comparative genomics and description of representatives of a novel lineage of planctomycetes thriving in anoxic sediments.</title>
        <authorList>
            <person name="Spring S."/>
            <person name="Bunk B."/>
            <person name="Sproer C."/>
            <person name="Klenk H.-P."/>
        </authorList>
    </citation>
    <scope>NUCLEOTIDE SEQUENCE [LARGE SCALE GENOMIC DNA]</scope>
    <source>
        <strain evidence="2">L21-RPul-D3</strain>
    </source>
</reference>
<accession>A0A1Q2HMU5</accession>
<organism evidence="1 2">
    <name type="scientific">Sedimentisphaera cyanobacteriorum</name>
    <dbReference type="NCBI Taxonomy" id="1940790"/>
    <lineage>
        <taxon>Bacteria</taxon>
        <taxon>Pseudomonadati</taxon>
        <taxon>Planctomycetota</taxon>
        <taxon>Phycisphaerae</taxon>
        <taxon>Sedimentisphaerales</taxon>
        <taxon>Sedimentisphaeraceae</taxon>
        <taxon>Sedimentisphaera</taxon>
    </lineage>
</organism>
<dbReference type="RefSeq" id="WP_077539225.1">
    <property type="nucleotide sequence ID" value="NZ_CP019633.1"/>
</dbReference>
<gene>
    <name evidence="1" type="ORF">L21SP3_00538</name>
</gene>
<evidence type="ECO:0000313" key="1">
    <source>
        <dbReference type="EMBL" id="AQQ08748.1"/>
    </source>
</evidence>
<name>A0A1Q2HMU5_9BACT</name>
<proteinExistence type="predicted"/>
<dbReference type="PROSITE" id="PS51257">
    <property type="entry name" value="PROKAR_LIPOPROTEIN"/>
    <property type="match status" value="1"/>
</dbReference>
<keyword evidence="2" id="KW-1185">Reference proteome</keyword>
<sequence length="162" mass="18275">MTKLLVCILIFTGGCGVITQSRSLEDCRQSCENQYAGFEPSGIKVSPLSSASKVSGGFELNIYIELEDSYGSNVKHPGIFRIEAYRPKKLSAVSKAERIFKWDDIKAFSAKNNNSYWRDMMRSYSFNLKMPETNSSLKECLIEVTFISETGMLNTQKILQID</sequence>
<dbReference type="EMBL" id="CP019633">
    <property type="protein sequence ID" value="AQQ08748.1"/>
    <property type="molecule type" value="Genomic_DNA"/>
</dbReference>
<dbReference type="AlphaFoldDB" id="A0A1Q2HMU5"/>
<dbReference type="Proteomes" id="UP000188273">
    <property type="component" value="Chromosome"/>
</dbReference>
<evidence type="ECO:0000313" key="2">
    <source>
        <dbReference type="Proteomes" id="UP000188273"/>
    </source>
</evidence>